<proteinExistence type="predicted"/>
<evidence type="ECO:0000313" key="3">
    <source>
        <dbReference type="Proteomes" id="UP000285794"/>
    </source>
</evidence>
<evidence type="ECO:0000256" key="1">
    <source>
        <dbReference type="SAM" id="Phobius"/>
    </source>
</evidence>
<accession>A0A425Y075</accession>
<sequence length="101" mass="10349">MLPLGTAVLAVFTLILFLCFNVLLIVLSAFISGFYELLLGGTQKPFCDGGMLQLDGGMSQLSGGTLQLDGGTCQLSGGTFQLDGGSCQLSGGMFQLDGGTC</sequence>
<dbReference type="AlphaFoldDB" id="A0A425Y075"/>
<name>A0A425Y075_9BACT</name>
<evidence type="ECO:0000313" key="2">
    <source>
        <dbReference type="EMBL" id="RRG21007.1"/>
    </source>
</evidence>
<dbReference type="EMBL" id="QQWG01000010">
    <property type="protein sequence ID" value="RRG21007.1"/>
    <property type="molecule type" value="Genomic_DNA"/>
</dbReference>
<gene>
    <name evidence="2" type="ORF">DWB61_11345</name>
</gene>
<keyword evidence="1" id="KW-0812">Transmembrane</keyword>
<protein>
    <submittedName>
        <fullName evidence="2">Uncharacterized protein</fullName>
    </submittedName>
</protein>
<keyword evidence="1" id="KW-0472">Membrane</keyword>
<keyword evidence="3" id="KW-1185">Reference proteome</keyword>
<organism evidence="2 3">
    <name type="scientific">Ancylomarina euxinus</name>
    <dbReference type="NCBI Taxonomy" id="2283627"/>
    <lineage>
        <taxon>Bacteria</taxon>
        <taxon>Pseudomonadati</taxon>
        <taxon>Bacteroidota</taxon>
        <taxon>Bacteroidia</taxon>
        <taxon>Marinilabiliales</taxon>
        <taxon>Marinifilaceae</taxon>
        <taxon>Ancylomarina</taxon>
    </lineage>
</organism>
<dbReference type="Proteomes" id="UP000285794">
    <property type="component" value="Unassembled WGS sequence"/>
</dbReference>
<feature type="transmembrane region" description="Helical" evidence="1">
    <location>
        <begin position="6"/>
        <end position="35"/>
    </location>
</feature>
<keyword evidence="1" id="KW-1133">Transmembrane helix</keyword>
<reference evidence="2 3" key="1">
    <citation type="submission" date="2018-07" db="EMBL/GenBank/DDBJ databases">
        <title>Draft genome sequence of Ancylomarina sp. M1P.</title>
        <authorList>
            <person name="Yadav S."/>
            <person name="Villanueva L."/>
            <person name="Damste J.S.S."/>
        </authorList>
    </citation>
    <scope>NUCLEOTIDE SEQUENCE [LARGE SCALE GENOMIC DNA]</scope>
    <source>
        <strain evidence="2 3">M1P</strain>
    </source>
</reference>
<comment type="caution">
    <text evidence="2">The sequence shown here is derived from an EMBL/GenBank/DDBJ whole genome shotgun (WGS) entry which is preliminary data.</text>
</comment>